<name>A0AAW0Y6T2_CHEQU</name>
<feature type="compositionally biased region" description="Polar residues" evidence="1">
    <location>
        <begin position="441"/>
        <end position="475"/>
    </location>
</feature>
<sequence>MADAEATDAAVSNNQLDADSLEFATNTNLPLTAAKASPGGAAPSLQELIEAELSVRLLQPDSLESPISPTLHSLASFDSIEPASTRAAPALSLDSLTGFDSLKDHLGQVDVESGIDILSPTKLDEFSNPDSLESSSDMLGSPTQYSPEPPTEAVSAGGNSQFLLMEEEQSNPYTQQKVTNTVENSLLIVEEDDLIVTDEDSHPASPTSLNLDSRVSPQLESATVLAAEEENDINYSNLAESQLPQPFLKITKRTELLSVETHSHSGSGSEEQLHFSESSADKFSTSDSYTSNDAVTEDDIVLHTSDEAVTDDDAARRTSSEAVTDDDAVLHTSDEAMTEGDAVLCTSDEAVTDDLRPSDGDVTDNDAVLRNTSDENQESDRSPSDAWTLAVDSLADSPAIIEKTLSVDKNTRTTPLTVCETHTEITSADTVFSSNSRSSSQDVNTFQETPSSSQDVNTFQETPSSSQDVNTFQESPSSFQDVNYFQESLLSSQDASISPDSPFSPFMPPPSLLDTPGALPMSGTNNVCVGVSSNVGDMELGMCDATISSDGDGEVTSPAPSSGSSGHHIIPDSNSNSHDSRHDHGDSWEHQDEDDDVGDPRRRYFSRNDDDEEDEAEEGPRRTALIKYDNEEMRDEERGEGAVETNILTTRARPAWTRRDADTGRTVSAPPPPTRRRRSPKMARRSPRRRRRRRRVNLKRRT</sequence>
<feature type="region of interest" description="Disordered" evidence="1">
    <location>
        <begin position="491"/>
        <end position="518"/>
    </location>
</feature>
<feature type="compositionally biased region" description="Low complexity" evidence="1">
    <location>
        <begin position="560"/>
        <end position="577"/>
    </location>
</feature>
<evidence type="ECO:0000256" key="1">
    <source>
        <dbReference type="SAM" id="MobiDB-lite"/>
    </source>
</evidence>
<reference evidence="2 3" key="1">
    <citation type="journal article" date="2024" name="BMC Genomics">
        <title>Genome assembly of redclaw crayfish (Cherax quadricarinatus) provides insights into its immune adaptation and hypoxia tolerance.</title>
        <authorList>
            <person name="Liu Z."/>
            <person name="Zheng J."/>
            <person name="Li H."/>
            <person name="Fang K."/>
            <person name="Wang S."/>
            <person name="He J."/>
            <person name="Zhou D."/>
            <person name="Weng S."/>
            <person name="Chi M."/>
            <person name="Gu Z."/>
            <person name="He J."/>
            <person name="Li F."/>
            <person name="Wang M."/>
        </authorList>
    </citation>
    <scope>NUCLEOTIDE SEQUENCE [LARGE SCALE GENOMIC DNA]</scope>
    <source>
        <strain evidence="2">ZL_2023a</strain>
    </source>
</reference>
<dbReference type="Proteomes" id="UP001445076">
    <property type="component" value="Unassembled WGS sequence"/>
</dbReference>
<dbReference type="AlphaFoldDB" id="A0AAW0Y6T2"/>
<protein>
    <submittedName>
        <fullName evidence="2">Uncharacterized protein</fullName>
    </submittedName>
</protein>
<keyword evidence="3" id="KW-1185">Reference proteome</keyword>
<feature type="compositionally biased region" description="Polar residues" evidence="1">
    <location>
        <begin position="275"/>
        <end position="294"/>
    </location>
</feature>
<feature type="compositionally biased region" description="Basic and acidic residues" evidence="1">
    <location>
        <begin position="628"/>
        <end position="641"/>
    </location>
</feature>
<organism evidence="2 3">
    <name type="scientific">Cherax quadricarinatus</name>
    <name type="common">Australian red claw crayfish</name>
    <dbReference type="NCBI Taxonomy" id="27406"/>
    <lineage>
        <taxon>Eukaryota</taxon>
        <taxon>Metazoa</taxon>
        <taxon>Ecdysozoa</taxon>
        <taxon>Arthropoda</taxon>
        <taxon>Crustacea</taxon>
        <taxon>Multicrustacea</taxon>
        <taxon>Malacostraca</taxon>
        <taxon>Eumalacostraca</taxon>
        <taxon>Eucarida</taxon>
        <taxon>Decapoda</taxon>
        <taxon>Pleocyemata</taxon>
        <taxon>Astacidea</taxon>
        <taxon>Parastacoidea</taxon>
        <taxon>Parastacidae</taxon>
        <taxon>Cherax</taxon>
    </lineage>
</organism>
<evidence type="ECO:0000313" key="2">
    <source>
        <dbReference type="EMBL" id="KAK8747462.1"/>
    </source>
</evidence>
<feature type="compositionally biased region" description="Polar residues" evidence="1">
    <location>
        <begin position="128"/>
        <end position="146"/>
    </location>
</feature>
<feature type="compositionally biased region" description="Basic residues" evidence="1">
    <location>
        <begin position="674"/>
        <end position="702"/>
    </location>
</feature>
<evidence type="ECO:0000313" key="3">
    <source>
        <dbReference type="Proteomes" id="UP001445076"/>
    </source>
</evidence>
<feature type="region of interest" description="Disordered" evidence="1">
    <location>
        <begin position="261"/>
        <end position="385"/>
    </location>
</feature>
<feature type="compositionally biased region" description="Basic and acidic residues" evidence="1">
    <location>
        <begin position="598"/>
        <end position="608"/>
    </location>
</feature>
<feature type="region of interest" description="Disordered" evidence="1">
    <location>
        <begin position="121"/>
        <end position="156"/>
    </location>
</feature>
<feature type="compositionally biased region" description="Basic and acidic residues" evidence="1">
    <location>
        <begin position="578"/>
        <end position="590"/>
    </location>
</feature>
<gene>
    <name evidence="2" type="ORF">OTU49_017534</name>
</gene>
<comment type="caution">
    <text evidence="2">The sequence shown here is derived from an EMBL/GenBank/DDBJ whole genome shotgun (WGS) entry which is preliminary data.</text>
</comment>
<dbReference type="EMBL" id="JARKIK010000015">
    <property type="protein sequence ID" value="KAK8747462.1"/>
    <property type="molecule type" value="Genomic_DNA"/>
</dbReference>
<feature type="region of interest" description="Disordered" evidence="1">
    <location>
        <begin position="430"/>
        <end position="475"/>
    </location>
</feature>
<accession>A0AAW0Y6T2</accession>
<proteinExistence type="predicted"/>
<feature type="region of interest" description="Disordered" evidence="1">
    <location>
        <begin position="543"/>
        <end position="702"/>
    </location>
</feature>